<proteinExistence type="predicted"/>
<keyword evidence="1" id="KW-0472">Membrane</keyword>
<gene>
    <name evidence="2" type="ORF">CFBP5477_013295</name>
</gene>
<keyword evidence="1" id="KW-0812">Transmembrane</keyword>
<dbReference type="RefSeq" id="WP_268817460.1">
    <property type="nucleotide sequence ID" value="NZ_CP124733.1"/>
</dbReference>
<evidence type="ECO:0000313" key="3">
    <source>
        <dbReference type="Proteomes" id="UP000298664"/>
    </source>
</evidence>
<evidence type="ECO:0000256" key="1">
    <source>
        <dbReference type="SAM" id="Phobius"/>
    </source>
</evidence>
<feature type="transmembrane region" description="Helical" evidence="1">
    <location>
        <begin position="21"/>
        <end position="42"/>
    </location>
</feature>
<reference evidence="2" key="1">
    <citation type="submission" date="2023-05" db="EMBL/GenBank/DDBJ databases">
        <title>Complete genome sequence of Agrobacterium larrymoorei CFBP5477.</title>
        <authorList>
            <person name="Yen H.-C."/>
            <person name="Chou L."/>
            <person name="Lin Y.-C."/>
            <person name="Lai E.-M."/>
            <person name="Kuo C.-H."/>
        </authorList>
    </citation>
    <scope>NUCLEOTIDE SEQUENCE</scope>
    <source>
        <strain evidence="2">CFBP5477</strain>
    </source>
</reference>
<dbReference type="EMBL" id="CP124733">
    <property type="protein sequence ID" value="WHA40774.1"/>
    <property type="molecule type" value="Genomic_DNA"/>
</dbReference>
<sequence length="43" mass="4572">MNTSRNRARAIAVARTRDDSLVFAFRLSLITVGAVAALLAVAL</sequence>
<dbReference type="AlphaFoldDB" id="A0AAF0H5L3"/>
<evidence type="ECO:0000313" key="2">
    <source>
        <dbReference type="EMBL" id="WHA40774.1"/>
    </source>
</evidence>
<organism evidence="2 3">
    <name type="scientific">Agrobacterium larrymoorei</name>
    <dbReference type="NCBI Taxonomy" id="160699"/>
    <lineage>
        <taxon>Bacteria</taxon>
        <taxon>Pseudomonadati</taxon>
        <taxon>Pseudomonadota</taxon>
        <taxon>Alphaproteobacteria</taxon>
        <taxon>Hyphomicrobiales</taxon>
        <taxon>Rhizobiaceae</taxon>
        <taxon>Rhizobium/Agrobacterium group</taxon>
        <taxon>Agrobacterium</taxon>
    </lineage>
</organism>
<protein>
    <submittedName>
        <fullName evidence="2">Uncharacterized protein</fullName>
    </submittedName>
</protein>
<dbReference type="Proteomes" id="UP000298664">
    <property type="component" value="Chromosome Circular"/>
</dbReference>
<name>A0AAF0H5L3_9HYPH</name>
<keyword evidence="1" id="KW-1133">Transmembrane helix</keyword>
<accession>A0AAF0H5L3</accession>